<dbReference type="Pfam" id="PF00072">
    <property type="entry name" value="Response_reg"/>
    <property type="match status" value="1"/>
</dbReference>
<dbReference type="Gene3D" id="3.40.50.2300">
    <property type="match status" value="1"/>
</dbReference>
<dbReference type="RefSeq" id="WP_093855458.1">
    <property type="nucleotide sequence ID" value="NZ_BJVZ01000010.1"/>
</dbReference>
<feature type="modified residue" description="4-aspartylphosphate" evidence="2">
    <location>
        <position position="54"/>
    </location>
</feature>
<dbReference type="PANTHER" id="PTHR44591">
    <property type="entry name" value="STRESS RESPONSE REGULATOR PROTEIN 1"/>
    <property type="match status" value="1"/>
</dbReference>
<dbReference type="OrthoDB" id="9808843at2"/>
<evidence type="ECO:0000256" key="1">
    <source>
        <dbReference type="ARBA" id="ARBA00022553"/>
    </source>
</evidence>
<feature type="domain" description="Response regulatory" evidence="3">
    <location>
        <begin position="5"/>
        <end position="119"/>
    </location>
</feature>
<accession>A0A1G9X1A5</accession>
<dbReference type="InterPro" id="IPR050595">
    <property type="entry name" value="Bact_response_regulator"/>
</dbReference>
<keyword evidence="5" id="KW-1185">Reference proteome</keyword>
<dbReference type="EMBL" id="FNIG01000001">
    <property type="protein sequence ID" value="SDM90311.1"/>
    <property type="molecule type" value="Genomic_DNA"/>
</dbReference>
<dbReference type="InterPro" id="IPR001789">
    <property type="entry name" value="Sig_transdc_resp-reg_receiver"/>
</dbReference>
<reference evidence="4 5" key="1">
    <citation type="submission" date="2016-10" db="EMBL/GenBank/DDBJ databases">
        <authorList>
            <person name="de Groot N.N."/>
        </authorList>
    </citation>
    <scope>NUCLEOTIDE SEQUENCE [LARGE SCALE GENOMIC DNA]</scope>
    <source>
        <strain evidence="4 5">CGMCC 1.3442</strain>
    </source>
</reference>
<evidence type="ECO:0000259" key="3">
    <source>
        <dbReference type="PROSITE" id="PS50110"/>
    </source>
</evidence>
<protein>
    <submittedName>
        <fullName evidence="4">Two-component system, response regulator, stage 0 sporulation protein F</fullName>
    </submittedName>
</protein>
<dbReference type="PROSITE" id="PS50110">
    <property type="entry name" value="RESPONSE_REGULATORY"/>
    <property type="match status" value="1"/>
</dbReference>
<dbReference type="Proteomes" id="UP000199334">
    <property type="component" value="Unassembled WGS sequence"/>
</dbReference>
<gene>
    <name evidence="4" type="ORF">SAMN05216498_0964</name>
</gene>
<evidence type="ECO:0000313" key="5">
    <source>
        <dbReference type="Proteomes" id="UP000199334"/>
    </source>
</evidence>
<dbReference type="PANTHER" id="PTHR44591:SF3">
    <property type="entry name" value="RESPONSE REGULATORY DOMAIN-CONTAINING PROTEIN"/>
    <property type="match status" value="1"/>
</dbReference>
<dbReference type="SMART" id="SM00448">
    <property type="entry name" value="REC"/>
    <property type="match status" value="1"/>
</dbReference>
<name>A0A1G9X1A5_9BACI</name>
<proteinExistence type="predicted"/>
<organism evidence="4 5">
    <name type="scientific">Tenuibacillus multivorans</name>
    <dbReference type="NCBI Taxonomy" id="237069"/>
    <lineage>
        <taxon>Bacteria</taxon>
        <taxon>Bacillati</taxon>
        <taxon>Bacillota</taxon>
        <taxon>Bacilli</taxon>
        <taxon>Bacillales</taxon>
        <taxon>Bacillaceae</taxon>
        <taxon>Tenuibacillus</taxon>
    </lineage>
</organism>
<dbReference type="AlphaFoldDB" id="A0A1G9X1A5"/>
<dbReference type="InterPro" id="IPR011006">
    <property type="entry name" value="CheY-like_superfamily"/>
</dbReference>
<sequence length="126" mass="14098">MNKGEIYVVDDEAGIRLLLSEIIGQEGFELKTFERPDIALNEALDNPPKLIFLDYLMESIRGDQFIKQLKEAHVDVPVVLMSGMASQELKETLNELDICHILEKPFSVSDVKRIINGVIGVNESGV</sequence>
<dbReference type="SUPFAM" id="SSF52172">
    <property type="entry name" value="CheY-like"/>
    <property type="match status" value="1"/>
</dbReference>
<keyword evidence="1 2" id="KW-0597">Phosphoprotein</keyword>
<dbReference type="GO" id="GO:0000160">
    <property type="term" value="P:phosphorelay signal transduction system"/>
    <property type="evidence" value="ECO:0007669"/>
    <property type="project" value="InterPro"/>
</dbReference>
<evidence type="ECO:0000256" key="2">
    <source>
        <dbReference type="PROSITE-ProRule" id="PRU00169"/>
    </source>
</evidence>
<evidence type="ECO:0000313" key="4">
    <source>
        <dbReference type="EMBL" id="SDM90311.1"/>
    </source>
</evidence>
<dbReference type="STRING" id="237069.SAMN05216498_0964"/>